<feature type="compositionally biased region" description="Low complexity" evidence="1">
    <location>
        <begin position="215"/>
        <end position="229"/>
    </location>
</feature>
<dbReference type="Proteomes" id="UP001054857">
    <property type="component" value="Unassembled WGS sequence"/>
</dbReference>
<organism evidence="2 3">
    <name type="scientific">Astrephomene gubernaculifera</name>
    <dbReference type="NCBI Taxonomy" id="47775"/>
    <lineage>
        <taxon>Eukaryota</taxon>
        <taxon>Viridiplantae</taxon>
        <taxon>Chlorophyta</taxon>
        <taxon>core chlorophytes</taxon>
        <taxon>Chlorophyceae</taxon>
        <taxon>CS clade</taxon>
        <taxon>Chlamydomonadales</taxon>
        <taxon>Astrephomenaceae</taxon>
        <taxon>Astrephomene</taxon>
    </lineage>
</organism>
<keyword evidence="3" id="KW-1185">Reference proteome</keyword>
<name>A0AAD3HRR5_9CHLO</name>
<sequence length="718" mass="73008">MSIMWRQASPSVPRQVSDHAWRRLSKRVEGATKGLLNATIHGEGSKQSASVLLWTFLCTTCTDGSLSFFLLWLPNPITGFTASICERCNANTAKHKGLSAANLSSGSRKRLAPEDADDGGISPDAYGFMALRRSVTTALEGDGTSPALVGRRGASSDGSHARAFQRSQSTGVLTTWDSEAPGKVPGPVAYGKGTVEGASLVLSQYRCDDGKHQQRAQQLWEQQEDLQPQQDDDGGLLAVPVIQPEPDSDAELEDQLLNSNAERIAANAESFIAPARRDGGAAAAAAVTAVAALSQKVWDQPYDDFLSGQRFTFGAVEDGFFETDVISLGSASEESDGGSGAEEDDTGDDAVGGESGPESPLHGGSAAGSGRGDRGATHGISVEAPPQVFTQRATPSTGVTEPGTAVMVSVAGSSGACTAVVAAVEAAAPLPAPIDAVHGPPGLGQFPDPLPSPQVPTAMDRVDDERGDIQHVAREHDEAALLPPRSYSADESVGSGGVGDGRAGGLASGGGSNCASAAMSRISHAAFNGAAYPGEGAEAMHLAGSLGAAGAAVTAFMAAAAAAEAAAIAATAAAAASAAFAAAPVFPQERLHLGNVNPLVLPQTAAAVPLWLPQTAAVAPLLLPQTAVVPPPSVMPAEPSPPTLHPRAFLPSLLPPETYLGFVNQLVASVRTAARVAAEACGQRQQCYPAAAHEHVVPTFGGCMGGMDGEGGGRVTGL</sequence>
<feature type="region of interest" description="Disordered" evidence="1">
    <location>
        <begin position="141"/>
        <end position="190"/>
    </location>
</feature>
<protein>
    <submittedName>
        <fullName evidence="2">Uncharacterized protein</fullName>
    </submittedName>
</protein>
<feature type="compositionally biased region" description="Acidic residues" evidence="1">
    <location>
        <begin position="333"/>
        <end position="348"/>
    </location>
</feature>
<evidence type="ECO:0000313" key="2">
    <source>
        <dbReference type="EMBL" id="GFR50210.1"/>
    </source>
</evidence>
<feature type="region of interest" description="Disordered" evidence="1">
    <location>
        <begin position="329"/>
        <end position="400"/>
    </location>
</feature>
<dbReference type="EMBL" id="BMAR01000036">
    <property type="protein sequence ID" value="GFR50210.1"/>
    <property type="molecule type" value="Genomic_DNA"/>
</dbReference>
<evidence type="ECO:0000313" key="3">
    <source>
        <dbReference type="Proteomes" id="UP001054857"/>
    </source>
</evidence>
<evidence type="ECO:0000256" key="1">
    <source>
        <dbReference type="SAM" id="MobiDB-lite"/>
    </source>
</evidence>
<feature type="region of interest" description="Disordered" evidence="1">
    <location>
        <begin position="215"/>
        <end position="241"/>
    </location>
</feature>
<feature type="compositionally biased region" description="Polar residues" evidence="1">
    <location>
        <begin position="165"/>
        <end position="177"/>
    </location>
</feature>
<comment type="caution">
    <text evidence="2">The sequence shown here is derived from an EMBL/GenBank/DDBJ whole genome shotgun (WGS) entry which is preliminary data.</text>
</comment>
<reference evidence="2 3" key="1">
    <citation type="journal article" date="2021" name="Sci. Rep.">
        <title>Genome sequencing of the multicellular alga Astrephomene provides insights into convergent evolution of germ-soma differentiation.</title>
        <authorList>
            <person name="Yamashita S."/>
            <person name="Yamamoto K."/>
            <person name="Matsuzaki R."/>
            <person name="Suzuki S."/>
            <person name="Yamaguchi H."/>
            <person name="Hirooka S."/>
            <person name="Minakuchi Y."/>
            <person name="Miyagishima S."/>
            <person name="Kawachi M."/>
            <person name="Toyoda A."/>
            <person name="Nozaki H."/>
        </authorList>
    </citation>
    <scope>NUCLEOTIDE SEQUENCE [LARGE SCALE GENOMIC DNA]</scope>
    <source>
        <strain evidence="2 3">NIES-4017</strain>
    </source>
</reference>
<feature type="compositionally biased region" description="Polar residues" evidence="1">
    <location>
        <begin position="388"/>
        <end position="399"/>
    </location>
</feature>
<dbReference type="AlphaFoldDB" id="A0AAD3HRR5"/>
<accession>A0AAD3HRR5</accession>
<proteinExistence type="predicted"/>
<gene>
    <name evidence="2" type="ORF">Agub_g12387</name>
</gene>